<reference evidence="1" key="1">
    <citation type="submission" date="2022-02" db="EMBL/GenBank/DDBJ databases">
        <authorList>
            <person name="Henning P.M."/>
            <person name="McCubbin A.G."/>
            <person name="Shore J.S."/>
        </authorList>
    </citation>
    <scope>NUCLEOTIDE SEQUENCE</scope>
    <source>
        <strain evidence="1">F60SS</strain>
        <tissue evidence="1">Leaves</tissue>
    </source>
</reference>
<dbReference type="OrthoDB" id="646197at2759"/>
<name>A0A9Q0F880_9ROSI</name>
<gene>
    <name evidence="1" type="ORF">Tsubulata_043732</name>
</gene>
<evidence type="ECO:0000313" key="1">
    <source>
        <dbReference type="EMBL" id="KAJ4826542.1"/>
    </source>
</evidence>
<dbReference type="EMBL" id="JAKUCV010006635">
    <property type="protein sequence ID" value="KAJ4826542.1"/>
    <property type="molecule type" value="Genomic_DNA"/>
</dbReference>
<keyword evidence="2" id="KW-1185">Reference proteome</keyword>
<dbReference type="Proteomes" id="UP001141552">
    <property type="component" value="Unassembled WGS sequence"/>
</dbReference>
<accession>A0A9Q0F880</accession>
<sequence length="127" mass="14084">MGISYQHSDLTASLDIVPVEESSADDESFRAPVTIDLEPREPAPGLVDHRAGDFPIERRQRREPLISSVKDGGVIENVVWKVTASDSFADPSSNTAFGRGPLHLTYIDDEDERKEQANLSRNMGYLL</sequence>
<reference evidence="1" key="2">
    <citation type="journal article" date="2023" name="Plants (Basel)">
        <title>Annotation of the Turnera subulata (Passifloraceae) Draft Genome Reveals the S-Locus Evolved after the Divergence of Turneroideae from Passifloroideae in a Stepwise Manner.</title>
        <authorList>
            <person name="Henning P.M."/>
            <person name="Roalson E.H."/>
            <person name="Mir W."/>
            <person name="McCubbin A.G."/>
            <person name="Shore J.S."/>
        </authorList>
    </citation>
    <scope>NUCLEOTIDE SEQUENCE</scope>
    <source>
        <strain evidence="1">F60SS</strain>
    </source>
</reference>
<evidence type="ECO:0000313" key="2">
    <source>
        <dbReference type="Proteomes" id="UP001141552"/>
    </source>
</evidence>
<organism evidence="1 2">
    <name type="scientific">Turnera subulata</name>
    <dbReference type="NCBI Taxonomy" id="218843"/>
    <lineage>
        <taxon>Eukaryota</taxon>
        <taxon>Viridiplantae</taxon>
        <taxon>Streptophyta</taxon>
        <taxon>Embryophyta</taxon>
        <taxon>Tracheophyta</taxon>
        <taxon>Spermatophyta</taxon>
        <taxon>Magnoliopsida</taxon>
        <taxon>eudicotyledons</taxon>
        <taxon>Gunneridae</taxon>
        <taxon>Pentapetalae</taxon>
        <taxon>rosids</taxon>
        <taxon>fabids</taxon>
        <taxon>Malpighiales</taxon>
        <taxon>Passifloraceae</taxon>
        <taxon>Turnera</taxon>
    </lineage>
</organism>
<dbReference type="AlphaFoldDB" id="A0A9Q0F880"/>
<comment type="caution">
    <text evidence="1">The sequence shown here is derived from an EMBL/GenBank/DDBJ whole genome shotgun (WGS) entry which is preliminary data.</text>
</comment>
<feature type="non-terminal residue" evidence="1">
    <location>
        <position position="127"/>
    </location>
</feature>
<protein>
    <submittedName>
        <fullName evidence="1">Uncharacterized protein</fullName>
    </submittedName>
</protein>
<proteinExistence type="predicted"/>